<reference evidence="1 2" key="1">
    <citation type="journal article" date="2022" name="DNA Res.">
        <title>Chromosomal-level genome assembly of the orchid tree Bauhinia variegata (Leguminosae; Cercidoideae) supports the allotetraploid origin hypothesis of Bauhinia.</title>
        <authorList>
            <person name="Zhong Y."/>
            <person name="Chen Y."/>
            <person name="Zheng D."/>
            <person name="Pang J."/>
            <person name="Liu Y."/>
            <person name="Luo S."/>
            <person name="Meng S."/>
            <person name="Qian L."/>
            <person name="Wei D."/>
            <person name="Dai S."/>
            <person name="Zhou R."/>
        </authorList>
    </citation>
    <scope>NUCLEOTIDE SEQUENCE [LARGE SCALE GENOMIC DNA]</scope>
    <source>
        <strain evidence="1">BV-YZ2020</strain>
    </source>
</reference>
<accession>A0ACB9QAR9</accession>
<keyword evidence="2" id="KW-1185">Reference proteome</keyword>
<evidence type="ECO:0000313" key="1">
    <source>
        <dbReference type="EMBL" id="KAI4357444.1"/>
    </source>
</evidence>
<name>A0ACB9QAR9_BAUVA</name>
<gene>
    <name evidence="1" type="ORF">L6164_001392</name>
</gene>
<dbReference type="EMBL" id="CM039426">
    <property type="protein sequence ID" value="KAI4357444.1"/>
    <property type="molecule type" value="Genomic_DNA"/>
</dbReference>
<evidence type="ECO:0000313" key="2">
    <source>
        <dbReference type="Proteomes" id="UP000828941"/>
    </source>
</evidence>
<organism evidence="1 2">
    <name type="scientific">Bauhinia variegata</name>
    <name type="common">Purple orchid tree</name>
    <name type="synonym">Phanera variegata</name>
    <dbReference type="NCBI Taxonomy" id="167791"/>
    <lineage>
        <taxon>Eukaryota</taxon>
        <taxon>Viridiplantae</taxon>
        <taxon>Streptophyta</taxon>
        <taxon>Embryophyta</taxon>
        <taxon>Tracheophyta</taxon>
        <taxon>Spermatophyta</taxon>
        <taxon>Magnoliopsida</taxon>
        <taxon>eudicotyledons</taxon>
        <taxon>Gunneridae</taxon>
        <taxon>Pentapetalae</taxon>
        <taxon>rosids</taxon>
        <taxon>fabids</taxon>
        <taxon>Fabales</taxon>
        <taxon>Fabaceae</taxon>
        <taxon>Cercidoideae</taxon>
        <taxon>Cercideae</taxon>
        <taxon>Bauhiniinae</taxon>
        <taxon>Bauhinia</taxon>
    </lineage>
</organism>
<sequence>MDRSELKHILIGLDVEDLKVKAFRTYHVIPNQISYTLTEPEIAFTGDTTSDFIVDESNIDVLRARILIMEKPDLEESLVFFLWK</sequence>
<dbReference type="Proteomes" id="UP000828941">
    <property type="component" value="Chromosome 1"/>
</dbReference>
<comment type="caution">
    <text evidence="1">The sequence shown here is derived from an EMBL/GenBank/DDBJ whole genome shotgun (WGS) entry which is preliminary data.</text>
</comment>
<proteinExistence type="predicted"/>
<protein>
    <submittedName>
        <fullName evidence="1">Uncharacterized protein</fullName>
    </submittedName>
</protein>